<gene>
    <name evidence="1" type="ORF">ACOLOM_LOCUS12902</name>
</gene>
<accession>A0ACA9QPQ7</accession>
<evidence type="ECO:0000313" key="1">
    <source>
        <dbReference type="EMBL" id="CAG8754951.1"/>
    </source>
</evidence>
<dbReference type="Proteomes" id="UP000789525">
    <property type="component" value="Unassembled WGS sequence"/>
</dbReference>
<name>A0ACA9QPQ7_9GLOM</name>
<sequence>IHPHIKESLSYSSSPDYNSSAINKSRPSDSSSHSITHQEMEEFLRSHRQELREISDTSKQETKLLANFTLGMNSNNDLGGTHEITVGAFEQYLDELDGLLESKERVISELRRKISQLWRRS</sequence>
<evidence type="ECO:0000313" key="2">
    <source>
        <dbReference type="Proteomes" id="UP000789525"/>
    </source>
</evidence>
<feature type="non-terminal residue" evidence="1">
    <location>
        <position position="1"/>
    </location>
</feature>
<organism evidence="1 2">
    <name type="scientific">Acaulospora colombiana</name>
    <dbReference type="NCBI Taxonomy" id="27376"/>
    <lineage>
        <taxon>Eukaryota</taxon>
        <taxon>Fungi</taxon>
        <taxon>Fungi incertae sedis</taxon>
        <taxon>Mucoromycota</taxon>
        <taxon>Glomeromycotina</taxon>
        <taxon>Glomeromycetes</taxon>
        <taxon>Diversisporales</taxon>
        <taxon>Acaulosporaceae</taxon>
        <taxon>Acaulospora</taxon>
    </lineage>
</organism>
<proteinExistence type="predicted"/>
<comment type="caution">
    <text evidence="1">The sequence shown here is derived from an EMBL/GenBank/DDBJ whole genome shotgun (WGS) entry which is preliminary data.</text>
</comment>
<dbReference type="EMBL" id="CAJVPT010055317">
    <property type="protein sequence ID" value="CAG8754951.1"/>
    <property type="molecule type" value="Genomic_DNA"/>
</dbReference>
<reference evidence="1" key="1">
    <citation type="submission" date="2021-06" db="EMBL/GenBank/DDBJ databases">
        <authorList>
            <person name="Kallberg Y."/>
            <person name="Tangrot J."/>
            <person name="Rosling A."/>
        </authorList>
    </citation>
    <scope>NUCLEOTIDE SEQUENCE</scope>
    <source>
        <strain evidence="1">CL356</strain>
    </source>
</reference>
<protein>
    <submittedName>
        <fullName evidence="1">5484_t:CDS:1</fullName>
    </submittedName>
</protein>
<keyword evidence="2" id="KW-1185">Reference proteome</keyword>